<dbReference type="Gene3D" id="2.60.120.10">
    <property type="entry name" value="Jelly Rolls"/>
    <property type="match status" value="1"/>
</dbReference>
<sequence length="115" mass="12653">MKTASLTNDLEYNEKHPVINVLLDTDTGKEIRIAFKKGQVMKKHHTPFPIVVEIFEGSIDFGVNGEVYTVNKGDLLALEASVSHDLTALKDSIVRLSLNKADTAKRVEDVAKSSS</sequence>
<dbReference type="InterPro" id="IPR014710">
    <property type="entry name" value="RmlC-like_jellyroll"/>
</dbReference>
<dbReference type="SUPFAM" id="SSF51182">
    <property type="entry name" value="RmlC-like cupins"/>
    <property type="match status" value="1"/>
</dbReference>
<keyword evidence="2" id="KW-1185">Reference proteome</keyword>
<reference evidence="2" key="1">
    <citation type="journal article" date="2019" name="Int. J. Syst. Evol. Microbiol.">
        <title>The Global Catalogue of Microorganisms (GCM) 10K type strain sequencing project: providing services to taxonomists for standard genome sequencing and annotation.</title>
        <authorList>
            <consortium name="The Broad Institute Genomics Platform"/>
            <consortium name="The Broad Institute Genome Sequencing Center for Infectious Disease"/>
            <person name="Wu L."/>
            <person name="Ma J."/>
        </authorList>
    </citation>
    <scope>NUCLEOTIDE SEQUENCE [LARGE SCALE GENOMIC DNA]</scope>
    <source>
        <strain evidence="2">KCTC 52925</strain>
    </source>
</reference>
<gene>
    <name evidence="1" type="ORF">ACFSYS_12960</name>
</gene>
<evidence type="ECO:0000313" key="1">
    <source>
        <dbReference type="EMBL" id="MFD2834199.1"/>
    </source>
</evidence>
<dbReference type="RefSeq" id="WP_251739166.1">
    <property type="nucleotide sequence ID" value="NZ_JBHUOJ010000032.1"/>
</dbReference>
<organism evidence="1 2">
    <name type="scientific">Christiangramia antarctica</name>
    <dbReference type="NCBI Taxonomy" id="2058158"/>
    <lineage>
        <taxon>Bacteria</taxon>
        <taxon>Pseudomonadati</taxon>
        <taxon>Bacteroidota</taxon>
        <taxon>Flavobacteriia</taxon>
        <taxon>Flavobacteriales</taxon>
        <taxon>Flavobacteriaceae</taxon>
        <taxon>Christiangramia</taxon>
    </lineage>
</organism>
<name>A0ABW5X719_9FLAO</name>
<protein>
    <submittedName>
        <fullName evidence="1">Cupin</fullName>
    </submittedName>
</protein>
<proteinExistence type="predicted"/>
<dbReference type="EMBL" id="JBHUOJ010000032">
    <property type="protein sequence ID" value="MFD2834199.1"/>
    <property type="molecule type" value="Genomic_DNA"/>
</dbReference>
<comment type="caution">
    <text evidence="1">The sequence shown here is derived from an EMBL/GenBank/DDBJ whole genome shotgun (WGS) entry which is preliminary data.</text>
</comment>
<dbReference type="PANTHER" id="PTHR37694:SF1">
    <property type="entry name" value="SLR8022 PROTEIN"/>
    <property type="match status" value="1"/>
</dbReference>
<dbReference type="InterPro" id="IPR011051">
    <property type="entry name" value="RmlC_Cupin_sf"/>
</dbReference>
<accession>A0ABW5X719</accession>
<evidence type="ECO:0000313" key="2">
    <source>
        <dbReference type="Proteomes" id="UP001597438"/>
    </source>
</evidence>
<dbReference type="Proteomes" id="UP001597438">
    <property type="component" value="Unassembled WGS sequence"/>
</dbReference>
<dbReference type="PANTHER" id="PTHR37694">
    <property type="entry name" value="SLR8022 PROTEIN"/>
    <property type="match status" value="1"/>
</dbReference>